<feature type="transmembrane region" description="Helical" evidence="1">
    <location>
        <begin position="71"/>
        <end position="99"/>
    </location>
</feature>
<keyword evidence="1" id="KW-1133">Transmembrane helix</keyword>
<sequence length="228" mass="23427">MKNAITAFVSPSRRELLIGFAATAFFLAVGRFAAGDGFIWNMLALVSTAVLFGIAAHRVRAVRALDVPATTWFAGFASVAAAWSLALAAVATASTWLSWRNSPWYTRYDSFVVVAGSAPFTDTNGEPYLVDDAGTAAWTWATTLLVFLVCFLMAAAIGAALGTVTASLGVVTAIAGASLAIAVLLVATWGFGIGDGVAAPYPGAFIFGIPIAAVAAAINWAAASTLEP</sequence>
<dbReference type="RefSeq" id="WP_209652419.1">
    <property type="nucleotide sequence ID" value="NZ_CP047357.1"/>
</dbReference>
<evidence type="ECO:0000313" key="2">
    <source>
        <dbReference type="EMBL" id="MBP2332130.1"/>
    </source>
</evidence>
<feature type="transmembrane region" description="Helical" evidence="1">
    <location>
        <begin position="137"/>
        <end position="161"/>
    </location>
</feature>
<proteinExistence type="predicted"/>
<accession>A0ABS4U671</accession>
<protein>
    <submittedName>
        <fullName evidence="2">Uncharacterized protein</fullName>
    </submittedName>
</protein>
<comment type="caution">
    <text evidence="2">The sequence shown here is derived from an EMBL/GenBank/DDBJ whole genome shotgun (WGS) entry which is preliminary data.</text>
</comment>
<name>A0ABS4U671_9CORY</name>
<evidence type="ECO:0000313" key="3">
    <source>
        <dbReference type="Proteomes" id="UP001519305"/>
    </source>
</evidence>
<feature type="transmembrane region" description="Helical" evidence="1">
    <location>
        <begin position="203"/>
        <end position="222"/>
    </location>
</feature>
<organism evidence="2 3">
    <name type="scientific">Corynebacterium freneyi</name>
    <dbReference type="NCBI Taxonomy" id="134034"/>
    <lineage>
        <taxon>Bacteria</taxon>
        <taxon>Bacillati</taxon>
        <taxon>Actinomycetota</taxon>
        <taxon>Actinomycetes</taxon>
        <taxon>Mycobacteriales</taxon>
        <taxon>Corynebacteriaceae</taxon>
        <taxon>Corynebacterium</taxon>
    </lineage>
</organism>
<feature type="transmembrane region" description="Helical" evidence="1">
    <location>
        <begin position="39"/>
        <end position="59"/>
    </location>
</feature>
<feature type="transmembrane region" description="Helical" evidence="1">
    <location>
        <begin position="16"/>
        <end position="33"/>
    </location>
</feature>
<dbReference type="Proteomes" id="UP001519305">
    <property type="component" value="Unassembled WGS sequence"/>
</dbReference>
<gene>
    <name evidence="2" type="ORF">JOF33_000829</name>
</gene>
<keyword evidence="1" id="KW-0812">Transmembrane</keyword>
<keyword evidence="1" id="KW-0472">Membrane</keyword>
<keyword evidence="3" id="KW-1185">Reference proteome</keyword>
<reference evidence="2 3" key="1">
    <citation type="submission" date="2021-03" db="EMBL/GenBank/DDBJ databases">
        <title>Sequencing the genomes of 1000 actinobacteria strains.</title>
        <authorList>
            <person name="Klenk H.-P."/>
        </authorList>
    </citation>
    <scope>NUCLEOTIDE SEQUENCE [LARGE SCALE GENOMIC DNA]</scope>
    <source>
        <strain evidence="2 3">DSM 44506</strain>
    </source>
</reference>
<dbReference type="EMBL" id="JAGINY010000001">
    <property type="protein sequence ID" value="MBP2332130.1"/>
    <property type="molecule type" value="Genomic_DNA"/>
</dbReference>
<feature type="transmembrane region" description="Helical" evidence="1">
    <location>
        <begin position="168"/>
        <end position="191"/>
    </location>
</feature>
<evidence type="ECO:0000256" key="1">
    <source>
        <dbReference type="SAM" id="Phobius"/>
    </source>
</evidence>